<accession>A0A835BHA4</accession>
<name>A0A835BHA4_9POAL</name>
<dbReference type="Pfam" id="PF20235">
    <property type="entry name" value="PIR2-like_helical"/>
    <property type="match status" value="2"/>
</dbReference>
<comment type="caution">
    <text evidence="6">The sequence shown here is derived from an EMBL/GenBank/DDBJ whole genome shotgun (WGS) entry which is preliminary data.</text>
</comment>
<feature type="domain" description="DUF3615" evidence="4">
    <location>
        <begin position="875"/>
        <end position="991"/>
    </location>
</feature>
<evidence type="ECO:0000259" key="4">
    <source>
        <dbReference type="Pfam" id="PF12274"/>
    </source>
</evidence>
<evidence type="ECO:0000313" key="7">
    <source>
        <dbReference type="Proteomes" id="UP000636709"/>
    </source>
</evidence>
<organism evidence="6 7">
    <name type="scientific">Digitaria exilis</name>
    <dbReference type="NCBI Taxonomy" id="1010633"/>
    <lineage>
        <taxon>Eukaryota</taxon>
        <taxon>Viridiplantae</taxon>
        <taxon>Streptophyta</taxon>
        <taxon>Embryophyta</taxon>
        <taxon>Tracheophyta</taxon>
        <taxon>Spermatophyta</taxon>
        <taxon>Magnoliopsida</taxon>
        <taxon>Liliopsida</taxon>
        <taxon>Poales</taxon>
        <taxon>Poaceae</taxon>
        <taxon>PACMAD clade</taxon>
        <taxon>Panicoideae</taxon>
        <taxon>Panicodae</taxon>
        <taxon>Paniceae</taxon>
        <taxon>Anthephorinae</taxon>
        <taxon>Digitaria</taxon>
    </lineage>
</organism>
<dbReference type="EMBL" id="JACEFO010001869">
    <property type="protein sequence ID" value="KAF8697653.1"/>
    <property type="molecule type" value="Genomic_DNA"/>
</dbReference>
<dbReference type="InterPro" id="IPR029063">
    <property type="entry name" value="SAM-dependent_MTases_sf"/>
</dbReference>
<dbReference type="GO" id="GO:0032259">
    <property type="term" value="P:methylation"/>
    <property type="evidence" value="ECO:0007669"/>
    <property type="project" value="UniProtKB-KW"/>
</dbReference>
<protein>
    <submittedName>
        <fullName evidence="6">Uncharacterized protein</fullName>
    </submittedName>
</protein>
<dbReference type="InterPro" id="IPR025799">
    <property type="entry name" value="Arg_MeTrfase"/>
</dbReference>
<evidence type="ECO:0000259" key="5">
    <source>
        <dbReference type="Pfam" id="PF20235"/>
    </source>
</evidence>
<feature type="region of interest" description="Disordered" evidence="3">
    <location>
        <begin position="321"/>
        <end position="342"/>
    </location>
</feature>
<dbReference type="PANTHER" id="PTHR33120:SF57">
    <property type="entry name" value="PIR2-LIKE HELICAL DOMAIN-CONTAINING PROTEIN"/>
    <property type="match status" value="1"/>
</dbReference>
<keyword evidence="2" id="KW-0489">Methyltransferase</keyword>
<dbReference type="OrthoDB" id="7848332at2759"/>
<dbReference type="Gene3D" id="3.40.50.150">
    <property type="entry name" value="Vaccinia Virus protein VP39"/>
    <property type="match status" value="1"/>
</dbReference>
<dbReference type="PANTHER" id="PTHR33120">
    <property type="entry name" value="EXPRESSED PROTEIN-RELATED"/>
    <property type="match status" value="1"/>
</dbReference>
<dbReference type="Pfam" id="PF06325">
    <property type="entry name" value="PrmA"/>
    <property type="match status" value="1"/>
</dbReference>
<proteinExistence type="predicted"/>
<evidence type="ECO:0000313" key="6">
    <source>
        <dbReference type="EMBL" id="KAF8697653.1"/>
    </source>
</evidence>
<dbReference type="Gene3D" id="2.70.160.11">
    <property type="entry name" value="Hnrnp arginine n-methyltransferase1"/>
    <property type="match status" value="1"/>
</dbReference>
<keyword evidence="7" id="KW-1185">Reference proteome</keyword>
<feature type="domain" description="PIR2-like helical" evidence="5">
    <location>
        <begin position="435"/>
        <end position="516"/>
    </location>
</feature>
<keyword evidence="2" id="KW-0808">Transferase</keyword>
<evidence type="ECO:0000256" key="1">
    <source>
        <dbReference type="ARBA" id="ARBA00022691"/>
    </source>
</evidence>
<dbReference type="PROSITE" id="PS51678">
    <property type="entry name" value="SAM_MT_PRMT"/>
    <property type="match status" value="1"/>
</dbReference>
<keyword evidence="1 2" id="KW-0949">S-adenosyl-L-methionine</keyword>
<feature type="domain" description="PIR2-like helical" evidence="5">
    <location>
        <begin position="633"/>
        <end position="745"/>
    </location>
</feature>
<sequence>MASLPNGGAAAAAGSSGARPVDKEVDFANYFCTYGYLYHQKEMLCDRVRMDAYYASVVRNAPHFKDKVVLDVGTGSGILAIWSALAGARKVYAVEATTMAEHARELARANGVGDKVEVIQGTVEDVELPEKVDVIISEWMGYFLLRESMFDSVIFARDRWLKPDGVMYPSHARMWLAPIRTGLGDKKMEDLDIAMEDWSLFVQDTQSYYGVNMNALTKAYRAEHEKYYLKSSIWNNLHPNQVIGQPAIIKEIDCLTATVDEIREVRAQVTLPINLDGARLSALAGCNGSVTTQGRLGAHYVYNNFQGSAQNPAVEEVELNTAPDENGGTHWGQQSCRSKESRQKQGKALSPLVLTPFKYGFLVSSHTIDMNMDVVTVASPAGSSGGGSYSRIYGPRNFEDEFVIAKNQDEINRVLAKIERICDQVHLDDELVANNGGFCFGLLSPTTNILINSVISAASTPPLHGGRVAHGGRDMNQRSLDGLIVFLTCLFPYLPDGEAMAYLDAADADPLVAALLVINCRGLRRFGFSSDATAAAVEAALRGAADHPDPRRLVLGWKLLSRNLNNVVDMKPDSIIRRVVDAMRESSDTDLQLKKPWELAEARRLDLDGDNPMGKELRLPPARGAMKRVFLATIHGFYLQALARLPTAELRSRYHRSMLEGGYCYGPLDPVSNIIVNTVWYDQSFLSSSNQVSLDMISTKSLRRAAARSLYGLVSFLCTRYQSLSPDQALQRLLVAGADLRVADPKLFDDCDMVDTCDGRMKKRSAEPDSTFTSVAEAYAAAATAAFHRSPLAQRELLGSPDAVSKLKIASGMLHLEDGRMLSCDDLGFLSTVLLNCSSSVGKPHLEHVQAPVQVRKRLCAYEFWGQHERARRKVAAALDKFNETMVPKYRLHVICGVNELVSGPELSSDMEDRCYYPLTHHDYHHSHINFLATREGSGCASAPAMLFFAECSNRGTGGTCWCVPVSLPHPDAEQVRCIYCEHQGIRIVHPDERNFHGRDEFEKLFYGSDRRYDNDNLVMKKTVDWVHDVKDDAIYCSHVDKDDDRHGNELMIS</sequence>
<reference evidence="6" key="1">
    <citation type="submission" date="2020-07" db="EMBL/GenBank/DDBJ databases">
        <title>Genome sequence and genetic diversity analysis of an under-domesticated orphan crop, white fonio (Digitaria exilis).</title>
        <authorList>
            <person name="Bennetzen J.L."/>
            <person name="Chen S."/>
            <person name="Ma X."/>
            <person name="Wang X."/>
            <person name="Yssel A.E.J."/>
            <person name="Chaluvadi S.R."/>
            <person name="Johnson M."/>
            <person name="Gangashetty P."/>
            <person name="Hamidou F."/>
            <person name="Sanogo M.D."/>
            <person name="Zwaenepoel A."/>
            <person name="Wallace J."/>
            <person name="Van De Peer Y."/>
            <person name="Van Deynze A."/>
        </authorList>
    </citation>
    <scope>NUCLEOTIDE SEQUENCE</scope>
    <source>
        <tissue evidence="6">Leaves</tissue>
    </source>
</reference>
<dbReference type="AlphaFoldDB" id="A0A835BHA4"/>
<dbReference type="FunFam" id="3.40.50.150:FF:000132">
    <property type="entry name" value="Protein arginine N-methyltransferase PRMT10"/>
    <property type="match status" value="1"/>
</dbReference>
<dbReference type="InterPro" id="IPR022059">
    <property type="entry name" value="DUF3615"/>
</dbReference>
<dbReference type="SUPFAM" id="SSF53335">
    <property type="entry name" value="S-adenosyl-L-methionine-dependent methyltransferases"/>
    <property type="match status" value="1"/>
</dbReference>
<evidence type="ECO:0000256" key="2">
    <source>
        <dbReference type="PROSITE-ProRule" id="PRU01015"/>
    </source>
</evidence>
<evidence type="ECO:0000256" key="3">
    <source>
        <dbReference type="SAM" id="MobiDB-lite"/>
    </source>
</evidence>
<dbReference type="InterPro" id="IPR046527">
    <property type="entry name" value="PIR2-like_helical"/>
</dbReference>
<dbReference type="CDD" id="cd02440">
    <property type="entry name" value="AdoMet_MTases"/>
    <property type="match status" value="1"/>
</dbReference>
<dbReference type="Proteomes" id="UP000636709">
    <property type="component" value="Unassembled WGS sequence"/>
</dbReference>
<gene>
    <name evidence="6" type="ORF">HU200_035846</name>
</gene>
<dbReference type="GO" id="GO:0016274">
    <property type="term" value="F:protein-arginine N-methyltransferase activity"/>
    <property type="evidence" value="ECO:0007669"/>
    <property type="project" value="InterPro"/>
</dbReference>
<dbReference type="Pfam" id="PF12274">
    <property type="entry name" value="DUF3615"/>
    <property type="match status" value="1"/>
</dbReference>